<evidence type="ECO:0000313" key="2">
    <source>
        <dbReference type="EMBL" id="ACY99015.1"/>
    </source>
</evidence>
<dbReference type="HOGENOM" id="CLU_1685733_0_0_11"/>
<evidence type="ECO:0000256" key="1">
    <source>
        <dbReference type="SAM" id="MobiDB-lite"/>
    </source>
</evidence>
<organism evidence="2 3">
    <name type="scientific">Thermomonospora curvata (strain ATCC 19995 / DSM 43183 / JCM 3096 / KCTC 9072 / NBRC 15933 / NCIMB 10081 / Henssen B9)</name>
    <dbReference type="NCBI Taxonomy" id="471852"/>
    <lineage>
        <taxon>Bacteria</taxon>
        <taxon>Bacillati</taxon>
        <taxon>Actinomycetota</taxon>
        <taxon>Actinomycetes</taxon>
        <taxon>Streptosporangiales</taxon>
        <taxon>Thermomonosporaceae</taxon>
        <taxon>Thermomonospora</taxon>
    </lineage>
</organism>
<feature type="region of interest" description="Disordered" evidence="1">
    <location>
        <begin position="1"/>
        <end position="31"/>
    </location>
</feature>
<protein>
    <submittedName>
        <fullName evidence="2">Uncharacterized protein</fullName>
    </submittedName>
</protein>
<dbReference type="AlphaFoldDB" id="D1AB72"/>
<sequence length="156" mass="17129">MLLASCGLGDWGEDPLTEKHPDPRAVPGSESEIPLEKALGDLGITMPPDAKGVRFKSRNDFAPYYLYVKFTVPCSRAESVIQANRLIDLHRSDMPGSLDEYTLENISRTVEAQIPSGAGIKFFVSKYSSNDHKKGGLLFSPDKSNCTFALAAERHI</sequence>
<evidence type="ECO:0000313" key="3">
    <source>
        <dbReference type="Proteomes" id="UP000001918"/>
    </source>
</evidence>
<accession>D1AB72</accession>
<reference evidence="2 3" key="1">
    <citation type="journal article" date="2011" name="Stand. Genomic Sci.">
        <title>Complete genome sequence of Thermomonospora curvata type strain (B9).</title>
        <authorList>
            <person name="Chertkov O."/>
            <person name="Sikorski J."/>
            <person name="Nolan M."/>
            <person name="Lapidus A."/>
            <person name="Lucas S."/>
            <person name="Del Rio T.G."/>
            <person name="Tice H."/>
            <person name="Cheng J.F."/>
            <person name="Goodwin L."/>
            <person name="Pitluck S."/>
            <person name="Liolios K."/>
            <person name="Ivanova N."/>
            <person name="Mavromatis K."/>
            <person name="Mikhailova N."/>
            <person name="Ovchinnikova G."/>
            <person name="Pati A."/>
            <person name="Chen A."/>
            <person name="Palaniappan K."/>
            <person name="Djao O.D."/>
            <person name="Land M."/>
            <person name="Hauser L."/>
            <person name="Chang Y.J."/>
            <person name="Jeffries C.D."/>
            <person name="Brettin T."/>
            <person name="Han C."/>
            <person name="Detter J.C."/>
            <person name="Rohde M."/>
            <person name="Goker M."/>
            <person name="Woyke T."/>
            <person name="Bristow J."/>
            <person name="Eisen J.A."/>
            <person name="Markowitz V."/>
            <person name="Hugenholtz P."/>
            <person name="Klenk H.P."/>
            <person name="Kyrpides N.C."/>
        </authorList>
    </citation>
    <scope>NUCLEOTIDE SEQUENCE [LARGE SCALE GENOMIC DNA]</scope>
    <source>
        <strain evidence="3">ATCC 19995 / DSM 43183 / JCM 3096 / KCTC 9072 / NBRC 15933 / NCIMB 10081 / Henssen B9</strain>
    </source>
</reference>
<keyword evidence="3" id="KW-1185">Reference proteome</keyword>
<name>D1AB72_THECD</name>
<dbReference type="KEGG" id="tcu:Tcur_3477"/>
<proteinExistence type="predicted"/>
<dbReference type="EMBL" id="CP001738">
    <property type="protein sequence ID" value="ACY99015.1"/>
    <property type="molecule type" value="Genomic_DNA"/>
</dbReference>
<gene>
    <name evidence="2" type="ordered locus">Tcur_3477</name>
</gene>
<dbReference type="Proteomes" id="UP000001918">
    <property type="component" value="Chromosome"/>
</dbReference>